<dbReference type="GO" id="GO:0140664">
    <property type="term" value="F:ATP-dependent DNA damage sensor activity"/>
    <property type="evidence" value="ECO:0007669"/>
    <property type="project" value="InterPro"/>
</dbReference>
<dbReference type="SUPFAM" id="SSF55271">
    <property type="entry name" value="DNA repair protein MutS, domain I"/>
    <property type="match status" value="1"/>
</dbReference>
<dbReference type="InterPro" id="IPR016151">
    <property type="entry name" value="DNA_mismatch_repair_MutS_N"/>
</dbReference>
<dbReference type="SUPFAM" id="SSF53150">
    <property type="entry name" value="DNA repair protein MutS, domain II"/>
    <property type="match status" value="1"/>
</dbReference>
<dbReference type="SMART" id="SM00533">
    <property type="entry name" value="MUTSd"/>
    <property type="match status" value="1"/>
</dbReference>
<comment type="similarity">
    <text evidence="1 9 10">Belongs to the DNA mismatch repair MutS family.</text>
</comment>
<keyword evidence="6 9" id="KW-0238">DNA-binding</keyword>
<dbReference type="InterPro" id="IPR036187">
    <property type="entry name" value="DNA_mismatch_repair_MutS_sf"/>
</dbReference>
<dbReference type="Gene3D" id="3.30.420.110">
    <property type="entry name" value="MutS, connector domain"/>
    <property type="match status" value="1"/>
</dbReference>
<keyword evidence="3 9" id="KW-0547">Nucleotide-binding</keyword>
<dbReference type="Gene3D" id="3.40.50.300">
    <property type="entry name" value="P-loop containing nucleotide triphosphate hydrolases"/>
    <property type="match status" value="1"/>
</dbReference>
<evidence type="ECO:0000313" key="13">
    <source>
        <dbReference type="Proteomes" id="UP000058074"/>
    </source>
</evidence>
<evidence type="ECO:0000256" key="2">
    <source>
        <dbReference type="ARBA" id="ARBA00021982"/>
    </source>
</evidence>
<organism evidence="12 13">
    <name type="scientific">Sphingopyxis macrogoltabida</name>
    <name type="common">Sphingomonas macrogoltabidus</name>
    <dbReference type="NCBI Taxonomy" id="33050"/>
    <lineage>
        <taxon>Bacteria</taxon>
        <taxon>Pseudomonadati</taxon>
        <taxon>Pseudomonadota</taxon>
        <taxon>Alphaproteobacteria</taxon>
        <taxon>Sphingomonadales</taxon>
        <taxon>Sphingomonadaceae</taxon>
        <taxon>Sphingopyxis</taxon>
    </lineage>
</organism>
<dbReference type="Gene3D" id="6.10.140.430">
    <property type="match status" value="1"/>
</dbReference>
<dbReference type="Pfam" id="PF00488">
    <property type="entry name" value="MutS_V"/>
    <property type="match status" value="1"/>
</dbReference>
<comment type="function">
    <text evidence="8 9">This protein is involved in the repair of mismatches in DNA. It is possible that it carries out the mismatch recognition step. This protein has a weak ATPase activity.</text>
</comment>
<dbReference type="GO" id="GO:0005829">
    <property type="term" value="C:cytosol"/>
    <property type="evidence" value="ECO:0007669"/>
    <property type="project" value="TreeGrafter"/>
</dbReference>
<dbReference type="InterPro" id="IPR045076">
    <property type="entry name" value="MutS"/>
</dbReference>
<dbReference type="InterPro" id="IPR007860">
    <property type="entry name" value="DNA_mmatch_repair_MutS_con_dom"/>
</dbReference>
<dbReference type="Gene3D" id="3.40.1170.10">
    <property type="entry name" value="DNA repair protein MutS, domain I"/>
    <property type="match status" value="1"/>
</dbReference>
<dbReference type="SUPFAM" id="SSF52540">
    <property type="entry name" value="P-loop containing nucleoside triphosphate hydrolases"/>
    <property type="match status" value="1"/>
</dbReference>
<dbReference type="KEGG" id="smag:AN936_20790"/>
<dbReference type="GO" id="GO:0005524">
    <property type="term" value="F:ATP binding"/>
    <property type="evidence" value="ECO:0007669"/>
    <property type="project" value="UniProtKB-UniRule"/>
</dbReference>
<dbReference type="PIRSF" id="PIRSF037677">
    <property type="entry name" value="DNA_mis_repair_Msh6"/>
    <property type="match status" value="1"/>
</dbReference>
<keyword evidence="5 9" id="KW-0067">ATP-binding</keyword>
<feature type="binding site" evidence="9">
    <location>
        <begin position="640"/>
        <end position="647"/>
    </location>
    <ligand>
        <name>ATP</name>
        <dbReference type="ChEBI" id="CHEBI:30616"/>
    </ligand>
</feature>
<reference evidence="12 13" key="1">
    <citation type="journal article" date="2015" name="Genome Announc.">
        <title>Complete Genome Sequence of Polypropylene Glycol- and Polyethylene Glycol-Degrading Sphingopyxis macrogoltabida Strain EY-1.</title>
        <authorList>
            <person name="Ohtsubo Y."/>
            <person name="Nagata Y."/>
            <person name="Numata M."/>
            <person name="Tsuchikane K."/>
            <person name="Hosoyama A."/>
            <person name="Yamazoe A."/>
            <person name="Tsuda M."/>
            <person name="Fujita N."/>
            <person name="Kawai F."/>
        </authorList>
    </citation>
    <scope>NUCLEOTIDE SEQUENCE [LARGE SCALE GENOMIC DNA]</scope>
    <source>
        <strain evidence="12 13">EY-1</strain>
    </source>
</reference>
<dbReference type="Pfam" id="PF05192">
    <property type="entry name" value="MutS_III"/>
    <property type="match status" value="1"/>
</dbReference>
<gene>
    <name evidence="9" type="primary">mutS</name>
    <name evidence="12" type="ORF">AN936_20790</name>
</gene>
<dbReference type="SUPFAM" id="SSF48334">
    <property type="entry name" value="DNA repair protein MutS, domain III"/>
    <property type="match status" value="1"/>
</dbReference>
<dbReference type="Pfam" id="PF01624">
    <property type="entry name" value="MutS_I"/>
    <property type="match status" value="1"/>
</dbReference>
<evidence type="ECO:0000259" key="11">
    <source>
        <dbReference type="PROSITE" id="PS00486"/>
    </source>
</evidence>
<dbReference type="PANTHER" id="PTHR11361">
    <property type="entry name" value="DNA MISMATCH REPAIR PROTEIN MUTS FAMILY MEMBER"/>
    <property type="match status" value="1"/>
</dbReference>
<dbReference type="HAMAP" id="MF_00096">
    <property type="entry name" value="MutS"/>
    <property type="match status" value="1"/>
</dbReference>
<accession>A0A0N9V345</accession>
<dbReference type="PANTHER" id="PTHR11361:SF34">
    <property type="entry name" value="DNA MISMATCH REPAIR PROTEIN MSH1, MITOCHONDRIAL"/>
    <property type="match status" value="1"/>
</dbReference>
<dbReference type="GO" id="GO:0006298">
    <property type="term" value="P:mismatch repair"/>
    <property type="evidence" value="ECO:0007669"/>
    <property type="project" value="UniProtKB-UniRule"/>
</dbReference>
<feature type="domain" description="DNA mismatch repair proteins mutS family" evidence="11">
    <location>
        <begin position="714"/>
        <end position="730"/>
    </location>
</feature>
<dbReference type="PROSITE" id="PS00486">
    <property type="entry name" value="DNA_MISMATCH_REPAIR_2"/>
    <property type="match status" value="1"/>
</dbReference>
<dbReference type="GO" id="GO:0030983">
    <property type="term" value="F:mismatched DNA binding"/>
    <property type="evidence" value="ECO:0007669"/>
    <property type="project" value="InterPro"/>
</dbReference>
<dbReference type="Pfam" id="PF05188">
    <property type="entry name" value="MutS_II"/>
    <property type="match status" value="1"/>
</dbReference>
<dbReference type="InterPro" id="IPR036678">
    <property type="entry name" value="MutS_con_dom_sf"/>
</dbReference>
<dbReference type="Pfam" id="PF05190">
    <property type="entry name" value="MutS_IV"/>
    <property type="match status" value="1"/>
</dbReference>
<evidence type="ECO:0000256" key="10">
    <source>
        <dbReference type="RuleBase" id="RU003756"/>
    </source>
</evidence>
<evidence type="ECO:0000313" key="12">
    <source>
        <dbReference type="EMBL" id="ALH82708.1"/>
    </source>
</evidence>
<dbReference type="InterPro" id="IPR007696">
    <property type="entry name" value="DNA_mismatch_repair_MutS_core"/>
</dbReference>
<evidence type="ECO:0000256" key="3">
    <source>
        <dbReference type="ARBA" id="ARBA00022741"/>
    </source>
</evidence>
<name>A0A0N9V345_SPHMC</name>
<dbReference type="NCBIfam" id="TIGR01070">
    <property type="entry name" value="mutS1"/>
    <property type="match status" value="1"/>
</dbReference>
<dbReference type="InterPro" id="IPR007861">
    <property type="entry name" value="DNA_mismatch_repair_MutS_clamp"/>
</dbReference>
<evidence type="ECO:0000256" key="6">
    <source>
        <dbReference type="ARBA" id="ARBA00023125"/>
    </source>
</evidence>
<dbReference type="GO" id="GO:0003684">
    <property type="term" value="F:damaged DNA binding"/>
    <property type="evidence" value="ECO:0007669"/>
    <property type="project" value="UniProtKB-UniRule"/>
</dbReference>
<dbReference type="InterPro" id="IPR000432">
    <property type="entry name" value="DNA_mismatch_repair_MutS_C"/>
</dbReference>
<evidence type="ECO:0000256" key="8">
    <source>
        <dbReference type="ARBA" id="ARBA00024647"/>
    </source>
</evidence>
<evidence type="ECO:0000256" key="9">
    <source>
        <dbReference type="HAMAP-Rule" id="MF_00096"/>
    </source>
</evidence>
<dbReference type="EMBL" id="CP012700">
    <property type="protein sequence ID" value="ALH82708.1"/>
    <property type="molecule type" value="Genomic_DNA"/>
</dbReference>
<evidence type="ECO:0000256" key="5">
    <source>
        <dbReference type="ARBA" id="ARBA00022840"/>
    </source>
</evidence>
<dbReference type="Gene3D" id="1.10.1420.10">
    <property type="match status" value="2"/>
</dbReference>
<sequence length="889" mass="93460">MPATAPKPANSNAAPAAHPAATPMMAQYWSLKDKAGDCLLFYRMGDFFELFFDDAKAAAATLDIALTSRGEHGGEPVPMCGVPVHAAESYLARLIRAGHRVAIAEQVESPAEAKARGGSKALVARAIVRFVTAGTLTEEALLEGRSANRLAALAEVGSEGEVSIAAADISTGRFEVVAVRREAVDAELARLAPSELLVSEGAEAPVAGARQIVRRPAGEFASTAGQKRLEALFGVQTLDGFGSFSRGEIAAMGAIAAYLDHVGTGSAVFLQPPLRVSASDRMAIDAATRESLELVRTMAGARDGSLLATIDRTVTAAGARLLADDLASPLTDKGAILERLDLVDSLARDALWRGELRATLRALPDAGRALGRLVAGRGGPRDLAQLRDALGGARLLREHLARRADLPPLLARLLPGLDGHGALVDELTRALIETPPVDAAQGGYIAEGYDHGLDALRETARDGRKAIAVLEAGYRDRTGIASLKIRHNGVLGYHVEVPAKHADTLMAPDSGFTHRQTLAGVVRFNSADLHEAASRVTQAGVHALAAEAAHLETLTEQATQRREAIAASCDVLARIDVAAALADHAMSHNWCRPDLADEPCLDVSGGRHPVVEATLAKSGERFVPNDVSLSEADRLWLVTGPNMGGKSTFLRQNALIVVLAQAGGFVPAASAKLGLVDRLFSRVGASDNLARGRSTFMVEMVETAAILAQATPQSFVILDEVGRGTSTYDGLALAWSVVEAVHEVNRCRCLFATHYHELTRLAETLNALSLHHVRAREWQGDLVLLHEVAEGPADRSYGLAVARLAGVPAGVVKRAEAVLAKLEAGREATGGLAAGLDDLPLFAATLAAAPAAAKDALREALGAIDPDALAPREALDTLYALKRLMADEA</sequence>
<keyword evidence="4 9" id="KW-0227">DNA damage</keyword>
<proteinExistence type="inferred from homology"/>
<dbReference type="InterPro" id="IPR007695">
    <property type="entry name" value="DNA_mismatch_repair_MutS-lik_N"/>
</dbReference>
<protein>
    <recommendedName>
        <fullName evidence="2 9">DNA mismatch repair protein MutS</fullName>
    </recommendedName>
</protein>
<evidence type="ECO:0000256" key="1">
    <source>
        <dbReference type="ARBA" id="ARBA00006271"/>
    </source>
</evidence>
<dbReference type="InterPro" id="IPR017261">
    <property type="entry name" value="DNA_mismatch_repair_MutS/MSH"/>
</dbReference>
<dbReference type="Proteomes" id="UP000058074">
    <property type="component" value="Chromosome"/>
</dbReference>
<evidence type="ECO:0000256" key="4">
    <source>
        <dbReference type="ARBA" id="ARBA00022763"/>
    </source>
</evidence>
<keyword evidence="7 9" id="KW-0234">DNA repair</keyword>
<dbReference type="CDD" id="cd03284">
    <property type="entry name" value="ABC_MutS1"/>
    <property type="match status" value="1"/>
</dbReference>
<dbReference type="InterPro" id="IPR027417">
    <property type="entry name" value="P-loop_NTPase"/>
</dbReference>
<dbReference type="FunFam" id="3.40.1170.10:FF:000001">
    <property type="entry name" value="DNA mismatch repair protein MutS"/>
    <property type="match status" value="1"/>
</dbReference>
<dbReference type="PATRIC" id="fig|33050.5.peg.4309"/>
<dbReference type="NCBIfam" id="NF003810">
    <property type="entry name" value="PRK05399.1"/>
    <property type="match status" value="1"/>
</dbReference>
<dbReference type="SMART" id="SM00534">
    <property type="entry name" value="MUTSac"/>
    <property type="match status" value="1"/>
</dbReference>
<evidence type="ECO:0000256" key="7">
    <source>
        <dbReference type="ARBA" id="ARBA00023204"/>
    </source>
</evidence>
<dbReference type="InterPro" id="IPR005748">
    <property type="entry name" value="DNA_mismatch_repair_MutS"/>
</dbReference>
<dbReference type="AlphaFoldDB" id="A0A0N9V345"/>